<dbReference type="InterPro" id="IPR000668">
    <property type="entry name" value="Peptidase_C1A_C"/>
</dbReference>
<keyword evidence="2" id="KW-0865">Zymogen</keyword>
<dbReference type="SMART" id="SM00645">
    <property type="entry name" value="Pept_C1"/>
    <property type="match status" value="1"/>
</dbReference>
<dbReference type="STRING" id="1156394.T0PVI6"/>
<gene>
    <name evidence="6" type="ORF">SDRG_12742</name>
</gene>
<dbReference type="InParanoid" id="T0PVI6"/>
<keyword evidence="7" id="KW-1185">Reference proteome</keyword>
<keyword evidence="4" id="KW-0732">Signal</keyword>
<evidence type="ECO:0000313" key="7">
    <source>
        <dbReference type="Proteomes" id="UP000030762"/>
    </source>
</evidence>
<dbReference type="PANTHER" id="PTHR12411">
    <property type="entry name" value="CYSTEINE PROTEASE FAMILY C1-RELATED"/>
    <property type="match status" value="1"/>
</dbReference>
<name>T0PVI6_SAPDV</name>
<evidence type="ECO:0000313" key="6">
    <source>
        <dbReference type="EMBL" id="EQC29494.1"/>
    </source>
</evidence>
<dbReference type="InterPro" id="IPR038765">
    <property type="entry name" value="Papain-like_cys_pep_sf"/>
</dbReference>
<reference evidence="6 7" key="1">
    <citation type="submission" date="2012-04" db="EMBL/GenBank/DDBJ databases">
        <title>The Genome Sequence of Saprolegnia declina VS20.</title>
        <authorList>
            <consortium name="The Broad Institute Genome Sequencing Platform"/>
            <person name="Russ C."/>
            <person name="Nusbaum C."/>
            <person name="Tyler B."/>
            <person name="van West P."/>
            <person name="Dieguez-Uribeondo J."/>
            <person name="de Bruijn I."/>
            <person name="Tripathy S."/>
            <person name="Jiang R."/>
            <person name="Young S.K."/>
            <person name="Zeng Q."/>
            <person name="Gargeya S."/>
            <person name="Fitzgerald M."/>
            <person name="Haas B."/>
            <person name="Abouelleil A."/>
            <person name="Alvarado L."/>
            <person name="Arachchi H.M."/>
            <person name="Berlin A."/>
            <person name="Chapman S.B."/>
            <person name="Goldberg J."/>
            <person name="Griggs A."/>
            <person name="Gujja S."/>
            <person name="Hansen M."/>
            <person name="Howarth C."/>
            <person name="Imamovic A."/>
            <person name="Larimer J."/>
            <person name="McCowen C."/>
            <person name="Montmayeur A."/>
            <person name="Murphy C."/>
            <person name="Neiman D."/>
            <person name="Pearson M."/>
            <person name="Priest M."/>
            <person name="Roberts A."/>
            <person name="Saif S."/>
            <person name="Shea T."/>
            <person name="Sisk P."/>
            <person name="Sykes S."/>
            <person name="Wortman J."/>
            <person name="Nusbaum C."/>
            <person name="Birren B."/>
        </authorList>
    </citation>
    <scope>NUCLEOTIDE SEQUENCE [LARGE SCALE GENOMIC DNA]</scope>
    <source>
        <strain evidence="6 7">VS20</strain>
    </source>
</reference>
<feature type="domain" description="Peptidase C1A papain C-terminal" evidence="5">
    <location>
        <begin position="129"/>
        <end position="359"/>
    </location>
</feature>
<dbReference type="InterPro" id="IPR039417">
    <property type="entry name" value="Peptidase_C1A_papain-like"/>
</dbReference>
<dbReference type="EMBL" id="JH767183">
    <property type="protein sequence ID" value="EQC29494.1"/>
    <property type="molecule type" value="Genomic_DNA"/>
</dbReference>
<evidence type="ECO:0000256" key="1">
    <source>
        <dbReference type="ARBA" id="ARBA00008455"/>
    </source>
</evidence>
<comment type="similarity">
    <text evidence="1">Belongs to the peptidase C1 family.</text>
</comment>
<evidence type="ECO:0000256" key="4">
    <source>
        <dbReference type="SAM" id="SignalP"/>
    </source>
</evidence>
<evidence type="ECO:0000259" key="5">
    <source>
        <dbReference type="SMART" id="SM00645"/>
    </source>
</evidence>
<dbReference type="InterPro" id="IPR013128">
    <property type="entry name" value="Peptidase_C1A"/>
</dbReference>
<feature type="signal peptide" evidence="4">
    <location>
        <begin position="1"/>
        <end position="16"/>
    </location>
</feature>
<proteinExistence type="inferred from homology"/>
<dbReference type="GO" id="GO:0006508">
    <property type="term" value="P:proteolysis"/>
    <property type="evidence" value="ECO:0007669"/>
    <property type="project" value="InterPro"/>
</dbReference>
<dbReference type="VEuPathDB" id="FungiDB:SDRG_12742"/>
<dbReference type="CDD" id="cd02248">
    <property type="entry name" value="Peptidase_C1A"/>
    <property type="match status" value="1"/>
</dbReference>
<dbReference type="Pfam" id="PF00112">
    <property type="entry name" value="Peptidase_C1"/>
    <property type="match status" value="1"/>
</dbReference>
<dbReference type="Gene3D" id="3.90.70.10">
    <property type="entry name" value="Cysteine proteinases"/>
    <property type="match status" value="1"/>
</dbReference>
<feature type="region of interest" description="Disordered" evidence="3">
    <location>
        <begin position="368"/>
        <end position="392"/>
    </location>
</feature>
<dbReference type="AlphaFoldDB" id="T0PVI6"/>
<evidence type="ECO:0000256" key="3">
    <source>
        <dbReference type="SAM" id="MobiDB-lite"/>
    </source>
</evidence>
<protein>
    <recommendedName>
        <fullName evidence="5">Peptidase C1A papain C-terminal domain-containing protein</fullName>
    </recommendedName>
</protein>
<dbReference type="GeneID" id="19953469"/>
<dbReference type="eggNOG" id="KOG1543">
    <property type="taxonomic scope" value="Eukaryota"/>
</dbReference>
<dbReference type="RefSeq" id="XP_008617046.1">
    <property type="nucleotide sequence ID" value="XM_008618824.1"/>
</dbReference>
<organism evidence="6 7">
    <name type="scientific">Saprolegnia diclina (strain VS20)</name>
    <dbReference type="NCBI Taxonomy" id="1156394"/>
    <lineage>
        <taxon>Eukaryota</taxon>
        <taxon>Sar</taxon>
        <taxon>Stramenopiles</taxon>
        <taxon>Oomycota</taxon>
        <taxon>Saprolegniomycetes</taxon>
        <taxon>Saprolegniales</taxon>
        <taxon>Saprolegniaceae</taxon>
        <taxon>Saprolegnia</taxon>
    </lineage>
</organism>
<sequence length="392" mass="42383">MRFLSLLPLLLSVTLATFNISDDERRDLNRDLTLWQKKFGNDDHLRAAMKLVRGTLTTDDLLRRLKATKDKLPTLQAANPYATFSHLTKFALLTENEFARFASSSPPVPPSVSLPPAVALNRSVAGRAVAASVDWTKQSTCVGPAKWIGKCRSDWAIMAAAVVSSAHCLATGQAIDLSVQQVLSCTYLGGPDSCSGPGTPLEGMQWLVQRSSALCTEKAIPYTSGYWGVASFCSDNAKCAGSISLYVDEIVEARGEAALLQVLQMQPVVAFATTNNYVWRQYAGGLLSWCPLGRLDQAVFVVGYGTQDVGLSLPPVDFFKVRSAWGTDWGENGDVRLARGPGAGDFSTCDIAAYLTYPERLPFRAKADAASANAPRRPTPSYRMPTTDDLAT</sequence>
<evidence type="ECO:0000256" key="2">
    <source>
        <dbReference type="ARBA" id="ARBA00023145"/>
    </source>
</evidence>
<dbReference type="OrthoDB" id="498368at2759"/>
<dbReference type="SUPFAM" id="SSF54001">
    <property type="entry name" value="Cysteine proteinases"/>
    <property type="match status" value="1"/>
</dbReference>
<feature type="chain" id="PRO_5018740724" description="Peptidase C1A papain C-terminal domain-containing protein" evidence="4">
    <location>
        <begin position="17"/>
        <end position="392"/>
    </location>
</feature>
<dbReference type="OMA" id="NNYVWRQ"/>
<dbReference type="GO" id="GO:0008234">
    <property type="term" value="F:cysteine-type peptidase activity"/>
    <property type="evidence" value="ECO:0007669"/>
    <property type="project" value="InterPro"/>
</dbReference>
<dbReference type="Proteomes" id="UP000030762">
    <property type="component" value="Unassembled WGS sequence"/>
</dbReference>
<accession>T0PVI6</accession>